<protein>
    <submittedName>
        <fullName evidence="1">Uncharacterized protein</fullName>
    </submittedName>
</protein>
<evidence type="ECO:0000313" key="2">
    <source>
        <dbReference type="Proteomes" id="UP000008062"/>
    </source>
</evidence>
<dbReference type="GeneID" id="13399428"/>
<name>F9XRZ7_ZYMTI</name>
<dbReference type="Proteomes" id="UP000008062">
    <property type="component" value="Chromosome 19"/>
</dbReference>
<dbReference type="AlphaFoldDB" id="F9XRZ7"/>
<accession>F9XRZ7</accession>
<gene>
    <name evidence="1" type="ORF">MYCGRDRAFT_97987</name>
</gene>
<dbReference type="KEGG" id="ztr:MYCGRDRAFT_97987"/>
<sequence length="126" mass="13943">MRCALRAGRSSEKAGADGFMLLSGNPILDIPRDDMSDPLLQAWIKTHSGKGVHMIPIDAKMYSVTPCRKLDHRRSCYYAWTNNWVAQEFCDVCFVLVEGLILAASYYSVASVFAQLDRGSNSVAGH</sequence>
<keyword evidence="2" id="KW-1185">Reference proteome</keyword>
<dbReference type="InParanoid" id="F9XRZ7"/>
<evidence type="ECO:0000313" key="1">
    <source>
        <dbReference type="EMBL" id="EGP82016.1"/>
    </source>
</evidence>
<dbReference type="EMBL" id="CM001214">
    <property type="protein sequence ID" value="EGP82016.1"/>
    <property type="molecule type" value="Genomic_DNA"/>
</dbReference>
<dbReference type="HOGENOM" id="CLU_1983329_0_0_1"/>
<reference evidence="1 2" key="1">
    <citation type="journal article" date="2011" name="PLoS Genet.">
        <title>Finished genome of the fungal wheat pathogen Mycosphaerella graminicola reveals dispensome structure, chromosome plasticity, and stealth pathogenesis.</title>
        <authorList>
            <person name="Goodwin S.B."/>
            <person name="Ben M'barek S."/>
            <person name="Dhillon B."/>
            <person name="Wittenberg A.H.J."/>
            <person name="Crane C.F."/>
            <person name="Hane J.K."/>
            <person name="Foster A.J."/>
            <person name="Van der Lee T.A.J."/>
            <person name="Grimwood J."/>
            <person name="Aerts A."/>
            <person name="Antoniw J."/>
            <person name="Bailey A."/>
            <person name="Bluhm B."/>
            <person name="Bowler J."/>
            <person name="Bristow J."/>
            <person name="van der Burgt A."/>
            <person name="Canto-Canche B."/>
            <person name="Churchill A.C.L."/>
            <person name="Conde-Ferraez L."/>
            <person name="Cools H.J."/>
            <person name="Coutinho P.M."/>
            <person name="Csukai M."/>
            <person name="Dehal P."/>
            <person name="De Wit P."/>
            <person name="Donzelli B."/>
            <person name="van de Geest H.C."/>
            <person name="van Ham R.C.H.J."/>
            <person name="Hammond-Kosack K.E."/>
            <person name="Henrissat B."/>
            <person name="Kilian A."/>
            <person name="Kobayashi A.K."/>
            <person name="Koopmann E."/>
            <person name="Kourmpetis Y."/>
            <person name="Kuzniar A."/>
            <person name="Lindquist E."/>
            <person name="Lombard V."/>
            <person name="Maliepaard C."/>
            <person name="Martins N."/>
            <person name="Mehrabi R."/>
            <person name="Nap J.P.H."/>
            <person name="Ponomarenko A."/>
            <person name="Rudd J.J."/>
            <person name="Salamov A."/>
            <person name="Schmutz J."/>
            <person name="Schouten H.J."/>
            <person name="Shapiro H."/>
            <person name="Stergiopoulos I."/>
            <person name="Torriani S.F.F."/>
            <person name="Tu H."/>
            <person name="de Vries R.P."/>
            <person name="Waalwijk C."/>
            <person name="Ware S.B."/>
            <person name="Wiebenga A."/>
            <person name="Zwiers L.-H."/>
            <person name="Oliver R.P."/>
            <person name="Grigoriev I.V."/>
            <person name="Kema G.H.J."/>
        </authorList>
    </citation>
    <scope>NUCLEOTIDE SEQUENCE [LARGE SCALE GENOMIC DNA]</scope>
    <source>
        <strain evidence="2">CBS 115943 / IPO323</strain>
    </source>
</reference>
<proteinExistence type="predicted"/>
<dbReference type="RefSeq" id="XP_003847040.1">
    <property type="nucleotide sequence ID" value="XM_003846992.1"/>
</dbReference>
<organism evidence="1 2">
    <name type="scientific">Zymoseptoria tritici (strain CBS 115943 / IPO323)</name>
    <name type="common">Speckled leaf blotch fungus</name>
    <name type="synonym">Septoria tritici</name>
    <dbReference type="NCBI Taxonomy" id="336722"/>
    <lineage>
        <taxon>Eukaryota</taxon>
        <taxon>Fungi</taxon>
        <taxon>Dikarya</taxon>
        <taxon>Ascomycota</taxon>
        <taxon>Pezizomycotina</taxon>
        <taxon>Dothideomycetes</taxon>
        <taxon>Dothideomycetidae</taxon>
        <taxon>Mycosphaerellales</taxon>
        <taxon>Mycosphaerellaceae</taxon>
        <taxon>Zymoseptoria</taxon>
    </lineage>
</organism>